<dbReference type="Proteomes" id="UP000290495">
    <property type="component" value="Chromosome"/>
</dbReference>
<organism evidence="2 3">
    <name type="scientific">Mycoplasmopsis canis</name>
    <dbReference type="NCBI Taxonomy" id="29555"/>
    <lineage>
        <taxon>Bacteria</taxon>
        <taxon>Bacillati</taxon>
        <taxon>Mycoplasmatota</taxon>
        <taxon>Mycoplasmoidales</taxon>
        <taxon>Metamycoplasmataceae</taxon>
        <taxon>Mycoplasmopsis</taxon>
    </lineage>
</organism>
<dbReference type="EMBL" id="LR215010">
    <property type="protein sequence ID" value="VEU69106.1"/>
    <property type="molecule type" value="Genomic_DNA"/>
</dbReference>
<dbReference type="SUPFAM" id="SSF82649">
    <property type="entry name" value="SufE/NifU"/>
    <property type="match status" value="1"/>
</dbReference>
<dbReference type="Gene3D" id="3.90.1010.10">
    <property type="match status" value="1"/>
</dbReference>
<dbReference type="RefSeq" id="WP_004795333.1">
    <property type="nucleotide sequence ID" value="NZ_LR215010.1"/>
</dbReference>
<dbReference type="Pfam" id="PF01592">
    <property type="entry name" value="NifU_N"/>
    <property type="match status" value="1"/>
</dbReference>
<protein>
    <submittedName>
        <fullName evidence="2">Nitrogen fixation protein NIFU</fullName>
    </submittedName>
</protein>
<dbReference type="InterPro" id="IPR002871">
    <property type="entry name" value="NIF_FeS_clus_asmbl_NifU_N"/>
</dbReference>
<feature type="domain" description="NIF system FeS cluster assembly NifU N-terminal" evidence="1">
    <location>
        <begin position="10"/>
        <end position="87"/>
    </location>
</feature>
<accession>A0A449ARX0</accession>
<sequence length="139" mass="16117">MHFNPNEARELIMKHYRYPDNKQVIEGESITSFSNTCADKLELKLEFDNNILANATFNGIGCAVFLSSTDILLNVLRGKTKEEVKLILDIYEKFLDEQELSNEEIDRLQDLWVFFNVKKHLSRMSCALLTSNTIKNEIK</sequence>
<dbReference type="CDD" id="cd06664">
    <property type="entry name" value="IscU_like"/>
    <property type="match status" value="1"/>
</dbReference>
<evidence type="ECO:0000259" key="1">
    <source>
        <dbReference type="Pfam" id="PF01592"/>
    </source>
</evidence>
<evidence type="ECO:0000313" key="3">
    <source>
        <dbReference type="Proteomes" id="UP000290495"/>
    </source>
</evidence>
<proteinExistence type="predicted"/>
<reference evidence="2 3" key="1">
    <citation type="submission" date="2019-01" db="EMBL/GenBank/DDBJ databases">
        <authorList>
            <consortium name="Pathogen Informatics"/>
        </authorList>
    </citation>
    <scope>NUCLEOTIDE SEQUENCE [LARGE SCALE GENOMIC DNA]</scope>
    <source>
        <strain evidence="2 3">NCTC10146</strain>
    </source>
</reference>
<dbReference type="AlphaFoldDB" id="A0A449ARX0"/>
<gene>
    <name evidence="2" type="primary">nifU</name>
    <name evidence="2" type="ORF">NCTC10146_00589</name>
</gene>
<name>A0A449ARX0_9BACT</name>
<evidence type="ECO:0000313" key="2">
    <source>
        <dbReference type="EMBL" id="VEU69106.1"/>
    </source>
</evidence>
<dbReference type="GO" id="GO:0016226">
    <property type="term" value="P:iron-sulfur cluster assembly"/>
    <property type="evidence" value="ECO:0007669"/>
    <property type="project" value="InterPro"/>
</dbReference>
<dbReference type="GO" id="GO:0051536">
    <property type="term" value="F:iron-sulfur cluster binding"/>
    <property type="evidence" value="ECO:0007669"/>
    <property type="project" value="InterPro"/>
</dbReference>
<dbReference type="GO" id="GO:0005506">
    <property type="term" value="F:iron ion binding"/>
    <property type="evidence" value="ECO:0007669"/>
    <property type="project" value="InterPro"/>
</dbReference>